<name>A2EXP3_TRIV3</name>
<keyword evidence="2" id="KW-1185">Reference proteome</keyword>
<dbReference type="AlphaFoldDB" id="A2EXP3"/>
<dbReference type="VEuPathDB" id="TrichDB:TVAGG3_0222560"/>
<reference evidence="1" key="2">
    <citation type="journal article" date="2007" name="Science">
        <title>Draft genome sequence of the sexually transmitted pathogen Trichomonas vaginalis.</title>
        <authorList>
            <person name="Carlton J.M."/>
            <person name="Hirt R.P."/>
            <person name="Silva J.C."/>
            <person name="Delcher A.L."/>
            <person name="Schatz M."/>
            <person name="Zhao Q."/>
            <person name="Wortman J.R."/>
            <person name="Bidwell S.L."/>
            <person name="Alsmark U.C.M."/>
            <person name="Besteiro S."/>
            <person name="Sicheritz-Ponten T."/>
            <person name="Noel C.J."/>
            <person name="Dacks J.B."/>
            <person name="Foster P.G."/>
            <person name="Simillion C."/>
            <person name="Van de Peer Y."/>
            <person name="Miranda-Saavedra D."/>
            <person name="Barton G.J."/>
            <person name="Westrop G.D."/>
            <person name="Mueller S."/>
            <person name="Dessi D."/>
            <person name="Fiori P.L."/>
            <person name="Ren Q."/>
            <person name="Paulsen I."/>
            <person name="Zhang H."/>
            <person name="Bastida-Corcuera F.D."/>
            <person name="Simoes-Barbosa A."/>
            <person name="Brown M.T."/>
            <person name="Hayes R.D."/>
            <person name="Mukherjee M."/>
            <person name="Okumura C.Y."/>
            <person name="Schneider R."/>
            <person name="Smith A.J."/>
            <person name="Vanacova S."/>
            <person name="Villalvazo M."/>
            <person name="Haas B.J."/>
            <person name="Pertea M."/>
            <person name="Feldblyum T.V."/>
            <person name="Utterback T.R."/>
            <person name="Shu C.L."/>
            <person name="Osoegawa K."/>
            <person name="de Jong P.J."/>
            <person name="Hrdy I."/>
            <person name="Horvathova L."/>
            <person name="Zubacova Z."/>
            <person name="Dolezal P."/>
            <person name="Malik S.B."/>
            <person name="Logsdon J.M. Jr."/>
            <person name="Henze K."/>
            <person name="Gupta A."/>
            <person name="Wang C.C."/>
            <person name="Dunne R.L."/>
            <person name="Upcroft J.A."/>
            <person name="Upcroft P."/>
            <person name="White O."/>
            <person name="Salzberg S.L."/>
            <person name="Tang P."/>
            <person name="Chiu C.-H."/>
            <person name="Lee Y.-S."/>
            <person name="Embley T.M."/>
            <person name="Coombs G.H."/>
            <person name="Mottram J.C."/>
            <person name="Tachezy J."/>
            <person name="Fraser-Liggett C.M."/>
            <person name="Johnson P.J."/>
        </authorList>
    </citation>
    <scope>NUCLEOTIDE SEQUENCE [LARGE SCALE GENOMIC DNA]</scope>
    <source>
        <strain evidence="1">G3</strain>
    </source>
</reference>
<sequence length="173" mass="20213">MSKPLTEVYYKLDVVGDNNDPKELAFHYFYEWLQKFDKDETLKSIETRIIKKYEDQIATKNSFSMRISFYNHDHANSLRRYMSYREFDGIAKAVAFWYGIHPAHEVILRNATKDDTRRSIFEKFDRYGDIGRVTPCKSNPHVFWISYISSKGAKNAIASKSDVTSANSKLNNS</sequence>
<dbReference type="VEuPathDB" id="TrichDB:TVAG_116070"/>
<reference evidence="1" key="1">
    <citation type="submission" date="2006-10" db="EMBL/GenBank/DDBJ databases">
        <authorList>
            <person name="Amadeo P."/>
            <person name="Zhao Q."/>
            <person name="Wortman J."/>
            <person name="Fraser-Liggett C."/>
            <person name="Carlton J."/>
        </authorList>
    </citation>
    <scope>NUCLEOTIDE SEQUENCE</scope>
    <source>
        <strain evidence="1">G3</strain>
    </source>
</reference>
<dbReference type="Proteomes" id="UP000001542">
    <property type="component" value="Unassembled WGS sequence"/>
</dbReference>
<organism evidence="1 2">
    <name type="scientific">Trichomonas vaginalis (strain ATCC PRA-98 / G3)</name>
    <dbReference type="NCBI Taxonomy" id="412133"/>
    <lineage>
        <taxon>Eukaryota</taxon>
        <taxon>Metamonada</taxon>
        <taxon>Parabasalia</taxon>
        <taxon>Trichomonadida</taxon>
        <taxon>Trichomonadidae</taxon>
        <taxon>Trichomonas</taxon>
    </lineage>
</organism>
<dbReference type="InParanoid" id="A2EXP3"/>
<dbReference type="EMBL" id="DS113532">
    <property type="protein sequence ID" value="EAY02553.1"/>
    <property type="molecule type" value="Genomic_DNA"/>
</dbReference>
<evidence type="ECO:0000313" key="1">
    <source>
        <dbReference type="EMBL" id="EAY02553.1"/>
    </source>
</evidence>
<dbReference type="KEGG" id="tva:4760395"/>
<evidence type="ECO:0000313" key="2">
    <source>
        <dbReference type="Proteomes" id="UP000001542"/>
    </source>
</evidence>
<proteinExistence type="predicted"/>
<dbReference type="RefSeq" id="XP_001314792.1">
    <property type="nucleotide sequence ID" value="XM_001314758.1"/>
</dbReference>
<protein>
    <submittedName>
        <fullName evidence="1">Uncharacterized protein</fullName>
    </submittedName>
</protein>
<accession>A2EXP3</accession>
<gene>
    <name evidence="1" type="ORF">TVAG_116070</name>
</gene>